<dbReference type="InterPro" id="IPR005674">
    <property type="entry name" value="CocE/Ser_esterase"/>
</dbReference>
<proteinExistence type="predicted"/>
<dbReference type="SMART" id="SM00939">
    <property type="entry name" value="PepX_C"/>
    <property type="match status" value="1"/>
</dbReference>
<dbReference type="InterPro" id="IPR029058">
    <property type="entry name" value="AB_hydrolase_fold"/>
</dbReference>
<dbReference type="GO" id="GO:0008239">
    <property type="term" value="F:dipeptidyl-peptidase activity"/>
    <property type="evidence" value="ECO:0007669"/>
    <property type="project" value="InterPro"/>
</dbReference>
<sequence>MPNKLRDIRKVDTTSYPYIYEENVSIPLSNGGVVRCNVYRPRDTEKGAQYPVIVTYGPYGKDVPYAEDLGSIQRVTLRSILPTKRNILFRADEVGVGQSPGLLDILSSATIDAFKEVIEWAADKSWSTGKIGLLGISYYAVTQWAVAARHPKGLSAMVPWEGFSDVYQDNFRHGGIMSNKLTKTWFKRQVLANQYGLPGRAARPFGPDTIEGDLDEIELKTQRVDPIESIRENRYRDSPYFSRSHYDLRDITTPFLSVANWGGYQLHLRGNIQGYMHATSKFKYLRFIAGRHDLPFYYPEEVEVQRSFLDAFLKDDDRDGWTSGTKPAVDLLMRRGDMGYNNSTLEKQFPRRQENEWPIARTEYTKFFLHPDGRVGLDTPAPGYSKQSYRAGGLEDPSQVLSFRSAPFSNVLEITGHLVANINISASKEAWLPPPTDIDVFVTVRHYNKDGKEVCYTDSTGEPGAVAKGELRLSLRKTNPGHPNHREWLPYRDYYSTSVLPVVTGDVYQASAELWPTCAVFEIGETLGVEISSRDTAGVGAFGHDDPIDRDDKVLQGWNNLIFGAQNENYLLVPVIPEN</sequence>
<name>X0ASJ7_FUSOX</name>
<keyword evidence="1" id="KW-0378">Hydrolase</keyword>
<dbReference type="InterPro" id="IPR008979">
    <property type="entry name" value="Galactose-bd-like_sf"/>
</dbReference>
<feature type="domain" description="Xaa-Pro dipeptidyl-peptidase C-terminal" evidence="2">
    <location>
        <begin position="306"/>
        <end position="572"/>
    </location>
</feature>
<evidence type="ECO:0000313" key="3">
    <source>
        <dbReference type="EMBL" id="EXK43528.1"/>
    </source>
</evidence>
<dbReference type="VEuPathDB" id="FungiDB:FOMG_02473"/>
<organism evidence="3">
    <name type="scientific">Fusarium oxysporum f. sp. melonis 26406</name>
    <dbReference type="NCBI Taxonomy" id="1089452"/>
    <lineage>
        <taxon>Eukaryota</taxon>
        <taxon>Fungi</taxon>
        <taxon>Dikarya</taxon>
        <taxon>Ascomycota</taxon>
        <taxon>Pezizomycotina</taxon>
        <taxon>Sordariomycetes</taxon>
        <taxon>Hypocreomycetidae</taxon>
        <taxon>Hypocreales</taxon>
        <taxon>Nectriaceae</taxon>
        <taxon>Fusarium</taxon>
        <taxon>Fusarium oxysporum species complex</taxon>
    </lineage>
</organism>
<dbReference type="SUPFAM" id="SSF53474">
    <property type="entry name" value="alpha/beta-Hydrolases"/>
    <property type="match status" value="1"/>
</dbReference>
<evidence type="ECO:0000256" key="1">
    <source>
        <dbReference type="ARBA" id="ARBA00022801"/>
    </source>
</evidence>
<gene>
    <name evidence="3" type="ORF">FOMG_02473</name>
</gene>
<dbReference type="Gene3D" id="2.60.120.260">
    <property type="entry name" value="Galactose-binding domain-like"/>
    <property type="match status" value="1"/>
</dbReference>
<dbReference type="EMBL" id="JH659330">
    <property type="protein sequence ID" value="EXK43528.1"/>
    <property type="molecule type" value="Genomic_DNA"/>
</dbReference>
<dbReference type="OrthoDB" id="416441at2759"/>
<dbReference type="Pfam" id="PF08530">
    <property type="entry name" value="PepX_C"/>
    <property type="match status" value="1"/>
</dbReference>
<dbReference type="Pfam" id="PF02129">
    <property type="entry name" value="Peptidase_S15"/>
    <property type="match status" value="1"/>
</dbReference>
<evidence type="ECO:0000259" key="2">
    <source>
        <dbReference type="SMART" id="SM00939"/>
    </source>
</evidence>
<reference evidence="3" key="2">
    <citation type="submission" date="2012-05" db="EMBL/GenBank/DDBJ databases">
        <title>Annotation of the Genome Sequence of Fusarium oxysporum f. sp. melonis 26406.</title>
        <authorList>
            <consortium name="The Broad Institute Genomics Platform"/>
            <person name="Ma L.-J."/>
            <person name="Corby-Kistler H."/>
            <person name="Broz K."/>
            <person name="Gale L.R."/>
            <person name="Jonkers W."/>
            <person name="O'Donnell K."/>
            <person name="Ploetz R."/>
            <person name="Steinberg C."/>
            <person name="Schwartz D.C."/>
            <person name="VanEtten H."/>
            <person name="Zhou S."/>
            <person name="Young S.K."/>
            <person name="Zeng Q."/>
            <person name="Gargeya S."/>
            <person name="Fitzgerald M."/>
            <person name="Abouelleil A."/>
            <person name="Alvarado L."/>
            <person name="Chapman S.B."/>
            <person name="Gainer-Dewar J."/>
            <person name="Goldberg J."/>
            <person name="Griggs A."/>
            <person name="Gujja S."/>
            <person name="Hansen M."/>
            <person name="Howarth C."/>
            <person name="Imamovic A."/>
            <person name="Ireland A."/>
            <person name="Larimer J."/>
            <person name="McCowan C."/>
            <person name="Murphy C."/>
            <person name="Pearson M."/>
            <person name="Poon T.W."/>
            <person name="Priest M."/>
            <person name="Roberts A."/>
            <person name="Saif S."/>
            <person name="Shea T."/>
            <person name="Sykes S."/>
            <person name="Wortman J."/>
            <person name="Nusbaum C."/>
            <person name="Birren B."/>
        </authorList>
    </citation>
    <scope>NUCLEOTIDE SEQUENCE</scope>
    <source>
        <strain evidence="3">26406</strain>
    </source>
</reference>
<dbReference type="SUPFAM" id="SSF49785">
    <property type="entry name" value="Galactose-binding domain-like"/>
    <property type="match status" value="1"/>
</dbReference>
<dbReference type="Gene3D" id="3.40.50.1820">
    <property type="entry name" value="alpha/beta hydrolase"/>
    <property type="match status" value="2"/>
</dbReference>
<protein>
    <recommendedName>
        <fullName evidence="2">Xaa-Pro dipeptidyl-peptidase C-terminal domain-containing protein</fullName>
    </recommendedName>
</protein>
<dbReference type="PANTHER" id="PTHR43056">
    <property type="entry name" value="PEPTIDASE S9 PROLYL OLIGOPEPTIDASE"/>
    <property type="match status" value="1"/>
</dbReference>
<dbReference type="Proteomes" id="UP000030703">
    <property type="component" value="Unassembled WGS sequence"/>
</dbReference>
<dbReference type="InterPro" id="IPR013736">
    <property type="entry name" value="Xaa-Pro_dipept_C"/>
</dbReference>
<dbReference type="InterPro" id="IPR000383">
    <property type="entry name" value="Xaa-Pro-like_dom"/>
</dbReference>
<dbReference type="AlphaFoldDB" id="X0ASJ7"/>
<dbReference type="HOGENOM" id="CLU_015590_2_1_1"/>
<accession>X0ASJ7</accession>
<dbReference type="NCBIfam" id="TIGR00976">
    <property type="entry name" value="CocE_NonD"/>
    <property type="match status" value="1"/>
</dbReference>
<dbReference type="InterPro" id="IPR050585">
    <property type="entry name" value="Xaa-Pro_dipeptidyl-ppase/CocE"/>
</dbReference>
<dbReference type="PANTHER" id="PTHR43056:SF10">
    <property type="entry name" value="COCE_NOND FAMILY, PUTATIVE (AFU_ORTHOLOGUE AFUA_7G00600)-RELATED"/>
    <property type="match status" value="1"/>
</dbReference>
<reference evidence="3" key="1">
    <citation type="submission" date="2012-04" db="EMBL/GenBank/DDBJ databases">
        <title>The Genome Sequence of Fusarium oxysporum melonis.</title>
        <authorList>
            <consortium name="The Broad Institute Genome Sequencing Platform"/>
            <person name="Ma L.-J."/>
            <person name="Gale L.R."/>
            <person name="Schwartz D.C."/>
            <person name="Zhou S."/>
            <person name="Corby-Kistler H."/>
            <person name="Young S.K."/>
            <person name="Zeng Q."/>
            <person name="Gargeya S."/>
            <person name="Fitzgerald M."/>
            <person name="Haas B."/>
            <person name="Abouelleil A."/>
            <person name="Alvarado L."/>
            <person name="Arachchi H.M."/>
            <person name="Berlin A."/>
            <person name="Brown A."/>
            <person name="Chapman S.B."/>
            <person name="Chen Z."/>
            <person name="Dunbar C."/>
            <person name="Freedman E."/>
            <person name="Gearin G."/>
            <person name="Goldberg J."/>
            <person name="Griggs A."/>
            <person name="Gujja S."/>
            <person name="Heiman D."/>
            <person name="Howarth C."/>
            <person name="Larson L."/>
            <person name="Lui A."/>
            <person name="MacDonald P.J.P."/>
            <person name="Montmayeur A."/>
            <person name="Murphy C."/>
            <person name="Neiman D."/>
            <person name="Pearson M."/>
            <person name="Priest M."/>
            <person name="Roberts A."/>
            <person name="Saif S."/>
            <person name="Shea T."/>
            <person name="Shenoy N."/>
            <person name="Sisk P."/>
            <person name="Stolte C."/>
            <person name="Sykes S."/>
            <person name="Wortman J."/>
            <person name="Nusbaum C."/>
            <person name="Birren B."/>
        </authorList>
    </citation>
    <scope>NUCLEOTIDE SEQUENCE</scope>
    <source>
        <strain evidence="3">26406</strain>
    </source>
</reference>